<evidence type="ECO:0000313" key="2">
    <source>
        <dbReference type="Proteomes" id="UP001056436"/>
    </source>
</evidence>
<reference evidence="1" key="1">
    <citation type="submission" date="2019-01" db="EMBL/GenBank/DDBJ databases">
        <title>Colletotrichum abscissum LGMF1257.</title>
        <authorList>
            <person name="Baroncelli R."/>
        </authorList>
    </citation>
    <scope>NUCLEOTIDE SEQUENCE</scope>
    <source>
        <strain evidence="1">Ca142</strain>
    </source>
</reference>
<comment type="caution">
    <text evidence="1">The sequence shown here is derived from an EMBL/GenBank/DDBJ whole genome shotgun (WGS) entry which is preliminary data.</text>
</comment>
<evidence type="ECO:0000313" key="1">
    <source>
        <dbReference type="EMBL" id="KAI3531322.1"/>
    </source>
</evidence>
<organism evidence="1 2">
    <name type="scientific">Colletotrichum abscissum</name>
    <dbReference type="NCBI Taxonomy" id="1671311"/>
    <lineage>
        <taxon>Eukaryota</taxon>
        <taxon>Fungi</taxon>
        <taxon>Dikarya</taxon>
        <taxon>Ascomycota</taxon>
        <taxon>Pezizomycotina</taxon>
        <taxon>Sordariomycetes</taxon>
        <taxon>Hypocreomycetidae</taxon>
        <taxon>Glomerellales</taxon>
        <taxon>Glomerellaceae</taxon>
        <taxon>Colletotrichum</taxon>
        <taxon>Colletotrichum acutatum species complex</taxon>
    </lineage>
</organism>
<protein>
    <submittedName>
        <fullName evidence="1">Uncharacterized protein</fullName>
    </submittedName>
</protein>
<accession>A0A9Q0AXQ9</accession>
<sequence length="57" mass="6172">MFSSPPLSNLQPAKPCNGLPANALCRRERGGMVFKPSWSCCAIVYPLCSNVCLRSSI</sequence>
<dbReference type="AlphaFoldDB" id="A0A9Q0AXQ9"/>
<dbReference type="EMBL" id="SDAQ01000187">
    <property type="protein sequence ID" value="KAI3531322.1"/>
    <property type="molecule type" value="Genomic_DNA"/>
</dbReference>
<gene>
    <name evidence="1" type="ORF">CABS02_14205</name>
</gene>
<name>A0A9Q0AXQ9_9PEZI</name>
<dbReference type="Proteomes" id="UP001056436">
    <property type="component" value="Unassembled WGS sequence"/>
</dbReference>
<keyword evidence="2" id="KW-1185">Reference proteome</keyword>
<proteinExistence type="predicted"/>